<sequence length="94" mass="10560">MGAISRGAEVTVMTKRELQEKLFDADPGWLGPKYLKGFWAETDWETRALAILQARNGGSMTPAMMTLLRRQARLGKLTTYEQCQVVAAKWLGDK</sequence>
<organism evidence="1 2">
    <name type="scientific">Microseira wollei NIES-4236</name>
    <dbReference type="NCBI Taxonomy" id="2530354"/>
    <lineage>
        <taxon>Bacteria</taxon>
        <taxon>Bacillati</taxon>
        <taxon>Cyanobacteriota</taxon>
        <taxon>Cyanophyceae</taxon>
        <taxon>Oscillatoriophycideae</taxon>
        <taxon>Aerosakkonematales</taxon>
        <taxon>Aerosakkonemataceae</taxon>
        <taxon>Microseira</taxon>
    </lineage>
</organism>
<proteinExistence type="predicted"/>
<gene>
    <name evidence="1" type="ORF">MiSe_62970</name>
</gene>
<keyword evidence="2" id="KW-1185">Reference proteome</keyword>
<dbReference type="PANTHER" id="PTHR38663">
    <property type="match status" value="1"/>
</dbReference>
<evidence type="ECO:0000313" key="2">
    <source>
        <dbReference type="Proteomes" id="UP001050975"/>
    </source>
</evidence>
<evidence type="ECO:0000313" key="1">
    <source>
        <dbReference type="EMBL" id="GET41485.1"/>
    </source>
</evidence>
<protein>
    <submittedName>
        <fullName evidence="1">Uncharacterized protein</fullName>
    </submittedName>
</protein>
<dbReference type="PANTHER" id="PTHR38663:SF1">
    <property type="entry name" value="L-ORNITHINE N(5)-MONOOXYGENASE"/>
    <property type="match status" value="1"/>
</dbReference>
<dbReference type="Proteomes" id="UP001050975">
    <property type="component" value="Unassembled WGS sequence"/>
</dbReference>
<dbReference type="EMBL" id="BLAY01000124">
    <property type="protein sequence ID" value="GET41485.1"/>
    <property type="molecule type" value="Genomic_DNA"/>
</dbReference>
<name>A0AAV3XMT2_9CYAN</name>
<dbReference type="AlphaFoldDB" id="A0AAV3XMT2"/>
<accession>A0AAV3XMT2</accession>
<comment type="caution">
    <text evidence="1">The sequence shown here is derived from an EMBL/GenBank/DDBJ whole genome shotgun (WGS) entry which is preliminary data.</text>
</comment>
<reference evidence="1" key="1">
    <citation type="submission" date="2019-10" db="EMBL/GenBank/DDBJ databases">
        <title>Draft genome sequece of Microseira wollei NIES-4236.</title>
        <authorList>
            <person name="Yamaguchi H."/>
            <person name="Suzuki S."/>
            <person name="Kawachi M."/>
        </authorList>
    </citation>
    <scope>NUCLEOTIDE SEQUENCE</scope>
    <source>
        <strain evidence="1">NIES-4236</strain>
    </source>
</reference>